<name>A0A835ZPZ4_SHEEP</name>
<protein>
    <submittedName>
        <fullName evidence="1">Uncharacterized protein</fullName>
    </submittedName>
</protein>
<organism evidence="1 2">
    <name type="scientific">Ovis aries</name>
    <name type="common">Sheep</name>
    <dbReference type="NCBI Taxonomy" id="9940"/>
    <lineage>
        <taxon>Eukaryota</taxon>
        <taxon>Metazoa</taxon>
        <taxon>Chordata</taxon>
        <taxon>Craniata</taxon>
        <taxon>Vertebrata</taxon>
        <taxon>Euteleostomi</taxon>
        <taxon>Mammalia</taxon>
        <taxon>Eutheria</taxon>
        <taxon>Laurasiatheria</taxon>
        <taxon>Artiodactyla</taxon>
        <taxon>Ruminantia</taxon>
        <taxon>Pecora</taxon>
        <taxon>Bovidae</taxon>
        <taxon>Caprinae</taxon>
        <taxon>Ovis</taxon>
    </lineage>
</organism>
<reference evidence="1 2" key="1">
    <citation type="submission" date="2020-12" db="EMBL/GenBank/DDBJ databases">
        <title>De novo assembly of Tibetan sheep genome.</title>
        <authorList>
            <person name="Li X."/>
        </authorList>
    </citation>
    <scope>NUCLEOTIDE SEQUENCE [LARGE SCALE GENOMIC DNA]</scope>
    <source>
        <tissue evidence="1">Heart</tissue>
    </source>
</reference>
<evidence type="ECO:0000313" key="2">
    <source>
        <dbReference type="Proteomes" id="UP000664991"/>
    </source>
</evidence>
<dbReference type="Proteomes" id="UP000664991">
    <property type="component" value="Unassembled WGS sequence"/>
</dbReference>
<evidence type="ECO:0000313" key="1">
    <source>
        <dbReference type="EMBL" id="KAG5197676.1"/>
    </source>
</evidence>
<dbReference type="AlphaFoldDB" id="A0A835ZPZ4"/>
<sequence length="132" mass="14869">MYTTCGGQGRHQCKQLGVTPQYWPTGTRWSSCTKTDAHLAFIHNQTWQAPRRTVALLMTGEHTKLLLDLPALGIHLLPLLPPFQALDPLPTQSLRHGQVTHRHMTNLQDFLESKVLLHLSLSDPKIHGDLLL</sequence>
<comment type="caution">
    <text evidence="1">The sequence shown here is derived from an EMBL/GenBank/DDBJ whole genome shotgun (WGS) entry which is preliminary data.</text>
</comment>
<gene>
    <name evidence="1" type="ORF">JEQ12_008405</name>
</gene>
<accession>A0A835ZPZ4</accession>
<proteinExistence type="predicted"/>
<dbReference type="EMBL" id="JAEMGP010000019">
    <property type="protein sequence ID" value="KAG5197676.1"/>
    <property type="molecule type" value="Genomic_DNA"/>
</dbReference>